<dbReference type="InterPro" id="IPR000719">
    <property type="entry name" value="Prot_kinase_dom"/>
</dbReference>
<sequence>MADLVSREADQIDRNTFKKERSFRTAITTSDIIEQINKDQHIQKNQHDEEIFHTEGNEIETKAEDKQQKIFQEKKQTDYNSDDEGLLQENQDKSILENFSKSSVCSICKSRRPNNECQRKFNYEELEAATEGFSIMYSLSEGEYGPAFKGQLDNKLKIAIKKIQVTSLQEEKLFISEVKLLTAARHENLVMLLGSCLRENKLLIVYEYACNGSLDQYLSRKSGRLLTWRERMKIAIGISNGLKYLHDNNIIHGRVKPSNILLNHDYTPLLGDFVFRTERHELKNSCKDKSFRNCGYTAPEYQESGKLSTKADVYSFGAVLLELITGCMVSDKISGQKCLIERARPLLGGREYLQLMDPEISSSYDEEQLASLVLVTEKCLRKNPKERFTMNMVRKVTEKLLHVYACVRLSLEAIHQKIKLTETS</sequence>
<keyword evidence="1" id="KW-0547">Nucleotide-binding</keyword>
<gene>
    <name evidence="4" type="ORF">MtrunA17_Chr3g0093591</name>
</gene>
<dbReference type="SUPFAM" id="SSF56112">
    <property type="entry name" value="Protein kinase-like (PK-like)"/>
    <property type="match status" value="1"/>
</dbReference>
<keyword evidence="2" id="KW-0067">ATP-binding</keyword>
<dbReference type="Gramene" id="rna14686">
    <property type="protein sequence ID" value="RHN66648.1"/>
    <property type="gene ID" value="gene14686"/>
</dbReference>
<dbReference type="Gene3D" id="1.10.510.10">
    <property type="entry name" value="Transferase(Phosphotransferase) domain 1"/>
    <property type="match status" value="1"/>
</dbReference>
<dbReference type="InterPro" id="IPR001245">
    <property type="entry name" value="Ser-Thr/Tyr_kinase_cat_dom"/>
</dbReference>
<dbReference type="GO" id="GO:0005524">
    <property type="term" value="F:ATP binding"/>
    <property type="evidence" value="ECO:0007669"/>
    <property type="project" value="UniProtKB-KW"/>
</dbReference>
<dbReference type="PANTHER" id="PTHR27001:SF721">
    <property type="entry name" value="DUAL-SPECIFICITY KINASE DOMAIN PROTEIN"/>
    <property type="match status" value="1"/>
</dbReference>
<evidence type="ECO:0000259" key="3">
    <source>
        <dbReference type="PROSITE" id="PS50011"/>
    </source>
</evidence>
<evidence type="ECO:0000256" key="1">
    <source>
        <dbReference type="ARBA" id="ARBA00022741"/>
    </source>
</evidence>
<evidence type="ECO:0000313" key="5">
    <source>
        <dbReference type="Proteomes" id="UP000265566"/>
    </source>
</evidence>
<comment type="caution">
    <text evidence="4">The sequence shown here is derived from an EMBL/GenBank/DDBJ whole genome shotgun (WGS) entry which is preliminary data.</text>
</comment>
<dbReference type="PROSITE" id="PS50011">
    <property type="entry name" value="PROTEIN_KINASE_DOM"/>
    <property type="match status" value="1"/>
</dbReference>
<dbReference type="FunFam" id="3.30.200.20:FF:000604">
    <property type="entry name" value="Proline-rich receptor-like protein kinase PERK8"/>
    <property type="match status" value="1"/>
</dbReference>
<protein>
    <recommendedName>
        <fullName evidence="3">Protein kinase domain-containing protein</fullName>
    </recommendedName>
</protein>
<dbReference type="GO" id="GO:0004672">
    <property type="term" value="F:protein kinase activity"/>
    <property type="evidence" value="ECO:0007669"/>
    <property type="project" value="InterPro"/>
</dbReference>
<dbReference type="Gene3D" id="3.30.200.20">
    <property type="entry name" value="Phosphorylase Kinase, domain 1"/>
    <property type="match status" value="1"/>
</dbReference>
<evidence type="ECO:0000256" key="2">
    <source>
        <dbReference type="ARBA" id="ARBA00022840"/>
    </source>
</evidence>
<accession>A0A396IPI6</accession>
<proteinExistence type="predicted"/>
<name>A0A396IPI6_MEDTR</name>
<dbReference type="Pfam" id="PF07714">
    <property type="entry name" value="PK_Tyr_Ser-Thr"/>
    <property type="match status" value="1"/>
</dbReference>
<dbReference type="AlphaFoldDB" id="A0A396IPI6"/>
<dbReference type="InterPro" id="IPR011009">
    <property type="entry name" value="Kinase-like_dom_sf"/>
</dbReference>
<feature type="domain" description="Protein kinase" evidence="3">
    <location>
        <begin position="133"/>
        <end position="405"/>
    </location>
</feature>
<keyword evidence="4" id="KW-0808">Transferase</keyword>
<dbReference type="Proteomes" id="UP000265566">
    <property type="component" value="Chromosome 3"/>
</dbReference>
<evidence type="ECO:0000313" key="4">
    <source>
        <dbReference type="EMBL" id="RHN66648.1"/>
    </source>
</evidence>
<reference evidence="5" key="1">
    <citation type="journal article" date="2018" name="Nat. Plants">
        <title>Whole-genome landscape of Medicago truncatula symbiotic genes.</title>
        <authorList>
            <person name="Pecrix Y."/>
            <person name="Staton S.E."/>
            <person name="Sallet E."/>
            <person name="Lelandais-Briere C."/>
            <person name="Moreau S."/>
            <person name="Carrere S."/>
            <person name="Blein T."/>
            <person name="Jardinaud M.F."/>
            <person name="Latrasse D."/>
            <person name="Zouine M."/>
            <person name="Zahm M."/>
            <person name="Kreplak J."/>
            <person name="Mayjonade B."/>
            <person name="Satge C."/>
            <person name="Perez M."/>
            <person name="Cauet S."/>
            <person name="Marande W."/>
            <person name="Chantry-Darmon C."/>
            <person name="Lopez-Roques C."/>
            <person name="Bouchez O."/>
            <person name="Berard A."/>
            <person name="Debelle F."/>
            <person name="Munos S."/>
            <person name="Bendahmane A."/>
            <person name="Berges H."/>
            <person name="Niebel A."/>
            <person name="Buitink J."/>
            <person name="Frugier F."/>
            <person name="Benhamed M."/>
            <person name="Crespi M."/>
            <person name="Gouzy J."/>
            <person name="Gamas P."/>
        </authorList>
    </citation>
    <scope>NUCLEOTIDE SEQUENCE [LARGE SCALE GENOMIC DNA]</scope>
    <source>
        <strain evidence="5">cv. Jemalong A17</strain>
    </source>
</reference>
<dbReference type="PANTHER" id="PTHR27001">
    <property type="entry name" value="OS01G0253100 PROTEIN"/>
    <property type="match status" value="1"/>
</dbReference>
<dbReference type="EMBL" id="PSQE01000003">
    <property type="protein sequence ID" value="RHN66648.1"/>
    <property type="molecule type" value="Genomic_DNA"/>
</dbReference>
<organism evidence="4 5">
    <name type="scientific">Medicago truncatula</name>
    <name type="common">Barrel medic</name>
    <name type="synonym">Medicago tribuloides</name>
    <dbReference type="NCBI Taxonomy" id="3880"/>
    <lineage>
        <taxon>Eukaryota</taxon>
        <taxon>Viridiplantae</taxon>
        <taxon>Streptophyta</taxon>
        <taxon>Embryophyta</taxon>
        <taxon>Tracheophyta</taxon>
        <taxon>Spermatophyta</taxon>
        <taxon>Magnoliopsida</taxon>
        <taxon>eudicotyledons</taxon>
        <taxon>Gunneridae</taxon>
        <taxon>Pentapetalae</taxon>
        <taxon>rosids</taxon>
        <taxon>fabids</taxon>
        <taxon>Fabales</taxon>
        <taxon>Fabaceae</taxon>
        <taxon>Papilionoideae</taxon>
        <taxon>50 kb inversion clade</taxon>
        <taxon>NPAAA clade</taxon>
        <taxon>Hologalegina</taxon>
        <taxon>IRL clade</taxon>
        <taxon>Trifolieae</taxon>
        <taxon>Medicago</taxon>
    </lineage>
</organism>